<feature type="transmembrane region" description="Helical" evidence="1">
    <location>
        <begin position="146"/>
        <end position="165"/>
    </location>
</feature>
<dbReference type="AlphaFoldDB" id="A0A1G2SFE8"/>
<keyword evidence="1" id="KW-1133">Transmembrane helix</keyword>
<organism evidence="2 3">
    <name type="scientific">Candidatus Yonathbacteria bacterium RIFCSPLOWO2_01_FULL_47_33b</name>
    <dbReference type="NCBI Taxonomy" id="1802727"/>
    <lineage>
        <taxon>Bacteria</taxon>
        <taxon>Candidatus Yonathiibacteriota</taxon>
    </lineage>
</organism>
<feature type="transmembrane region" description="Helical" evidence="1">
    <location>
        <begin position="119"/>
        <end position="140"/>
    </location>
</feature>
<accession>A0A1G2SFE8</accession>
<proteinExistence type="predicted"/>
<feature type="transmembrane region" description="Helical" evidence="1">
    <location>
        <begin position="46"/>
        <end position="70"/>
    </location>
</feature>
<feature type="transmembrane region" description="Helical" evidence="1">
    <location>
        <begin position="6"/>
        <end position="34"/>
    </location>
</feature>
<dbReference type="STRING" id="1802727.A2937_01915"/>
<evidence type="ECO:0000313" key="3">
    <source>
        <dbReference type="Proteomes" id="UP000177987"/>
    </source>
</evidence>
<sequence length="209" mass="23616">MKRNTLFFLGIILLVFGINNPMFFIWPLWIFVALYRKQISSLISPLSLPLAFIGSGVLFGLLIETFAILNNLPLPASERILLSPDPFTDLFLGFFYYFFVVTTWYLLLRKISFSKTDVFVLTGLLGVATEQGGAILFGVFTTPLGIPLALLIAVVYALFPFLAYLVTEERFGTARTLRKIWHYPLAALALFVQWAIFGLFVLPFLKSLL</sequence>
<comment type="caution">
    <text evidence="2">The sequence shown here is derived from an EMBL/GenBank/DDBJ whole genome shotgun (WGS) entry which is preliminary data.</text>
</comment>
<feature type="transmembrane region" description="Helical" evidence="1">
    <location>
        <begin position="90"/>
        <end position="107"/>
    </location>
</feature>
<keyword evidence="1" id="KW-0812">Transmembrane</keyword>
<reference evidence="2 3" key="1">
    <citation type="journal article" date="2016" name="Nat. Commun.">
        <title>Thousands of microbial genomes shed light on interconnected biogeochemical processes in an aquifer system.</title>
        <authorList>
            <person name="Anantharaman K."/>
            <person name="Brown C.T."/>
            <person name="Hug L.A."/>
            <person name="Sharon I."/>
            <person name="Castelle C.J."/>
            <person name="Probst A.J."/>
            <person name="Thomas B.C."/>
            <person name="Singh A."/>
            <person name="Wilkins M.J."/>
            <person name="Karaoz U."/>
            <person name="Brodie E.L."/>
            <person name="Williams K.H."/>
            <person name="Hubbard S.S."/>
            <person name="Banfield J.F."/>
        </authorList>
    </citation>
    <scope>NUCLEOTIDE SEQUENCE [LARGE SCALE GENOMIC DNA]</scope>
</reference>
<feature type="transmembrane region" description="Helical" evidence="1">
    <location>
        <begin position="185"/>
        <end position="205"/>
    </location>
</feature>
<name>A0A1G2SFE8_9BACT</name>
<protein>
    <submittedName>
        <fullName evidence="2">Uncharacterized protein</fullName>
    </submittedName>
</protein>
<evidence type="ECO:0000313" key="2">
    <source>
        <dbReference type="EMBL" id="OHA83807.1"/>
    </source>
</evidence>
<dbReference type="Proteomes" id="UP000177987">
    <property type="component" value="Unassembled WGS sequence"/>
</dbReference>
<evidence type="ECO:0000256" key="1">
    <source>
        <dbReference type="SAM" id="Phobius"/>
    </source>
</evidence>
<gene>
    <name evidence="2" type="ORF">A2937_01915</name>
</gene>
<dbReference type="EMBL" id="MHUW01000013">
    <property type="protein sequence ID" value="OHA83807.1"/>
    <property type="molecule type" value="Genomic_DNA"/>
</dbReference>
<keyword evidence="1" id="KW-0472">Membrane</keyword>